<feature type="compositionally biased region" description="Low complexity" evidence="1">
    <location>
        <begin position="368"/>
        <end position="381"/>
    </location>
</feature>
<sequence length="427" mass="45598">MDQDVDMDAPQISTLREEASPPPFKAKRIKLVVKDKPTASTAPPAARHHQQQQPNAEEDGEEEEDDQEDQLIDDDEPIPPSGLPPPRPVEVPSKRKSPAKRKPRKSDKRPPEEGRFREKVMQQPGAPNLAPTMLWFEANPSEPHTAGQASEQITMLGPDPPLSMKIAGKKKVTTKKAAAPKKPKASPDSLSKPPKIKLLPPPMPEDSGIMSEGMTGTAASSPVVEHFEDFDPTPEPEPLAPLLPAIQNSIAEEIDLEGIPVPVYTLPNKPFPVLPPPKVGSGFAANTPLDRSGTKVRHWRTAKREIRGIGGGRWFANAWVGEKESAFANQIENQAELRKMIGDSPSHVAIPKLSSASAPTGKGKGKGKAAASSLSTSAAPSRSESQAPDAGGNSVRAPTKMRILQMATPIAPPSEAGDSDMMGPPGS</sequence>
<dbReference type="EMBL" id="ML769451">
    <property type="protein sequence ID" value="KAE9401013.1"/>
    <property type="molecule type" value="Genomic_DNA"/>
</dbReference>
<dbReference type="AlphaFoldDB" id="A0A6A4HSS2"/>
<evidence type="ECO:0000256" key="1">
    <source>
        <dbReference type="SAM" id="MobiDB-lite"/>
    </source>
</evidence>
<organism evidence="2 3">
    <name type="scientific">Gymnopus androsaceus JB14</name>
    <dbReference type="NCBI Taxonomy" id="1447944"/>
    <lineage>
        <taxon>Eukaryota</taxon>
        <taxon>Fungi</taxon>
        <taxon>Dikarya</taxon>
        <taxon>Basidiomycota</taxon>
        <taxon>Agaricomycotina</taxon>
        <taxon>Agaricomycetes</taxon>
        <taxon>Agaricomycetidae</taxon>
        <taxon>Agaricales</taxon>
        <taxon>Marasmiineae</taxon>
        <taxon>Omphalotaceae</taxon>
        <taxon>Gymnopus</taxon>
    </lineage>
</organism>
<feature type="compositionally biased region" description="Acidic residues" evidence="1">
    <location>
        <begin position="56"/>
        <end position="77"/>
    </location>
</feature>
<proteinExistence type="predicted"/>
<dbReference type="Proteomes" id="UP000799118">
    <property type="component" value="Unassembled WGS sequence"/>
</dbReference>
<gene>
    <name evidence="2" type="ORF">BT96DRAFT_992558</name>
</gene>
<protein>
    <submittedName>
        <fullName evidence="2">Uncharacterized protein</fullName>
    </submittedName>
</protein>
<reference evidence="2" key="1">
    <citation type="journal article" date="2019" name="Environ. Microbiol.">
        <title>Fungal ecological strategies reflected in gene transcription - a case study of two litter decomposers.</title>
        <authorList>
            <person name="Barbi F."/>
            <person name="Kohler A."/>
            <person name="Barry K."/>
            <person name="Baskaran P."/>
            <person name="Daum C."/>
            <person name="Fauchery L."/>
            <person name="Ihrmark K."/>
            <person name="Kuo A."/>
            <person name="LaButti K."/>
            <person name="Lipzen A."/>
            <person name="Morin E."/>
            <person name="Grigoriev I.V."/>
            <person name="Henrissat B."/>
            <person name="Lindahl B."/>
            <person name="Martin F."/>
        </authorList>
    </citation>
    <scope>NUCLEOTIDE SEQUENCE</scope>
    <source>
        <strain evidence="2">JB14</strain>
    </source>
</reference>
<feature type="compositionally biased region" description="Pro residues" evidence="1">
    <location>
        <begin position="78"/>
        <end position="89"/>
    </location>
</feature>
<feature type="compositionally biased region" description="Basic residues" evidence="1">
    <location>
        <begin position="167"/>
        <end position="184"/>
    </location>
</feature>
<accession>A0A6A4HSS2</accession>
<feature type="region of interest" description="Disordered" evidence="1">
    <location>
        <begin position="1"/>
        <end position="202"/>
    </location>
</feature>
<evidence type="ECO:0000313" key="3">
    <source>
        <dbReference type="Proteomes" id="UP000799118"/>
    </source>
</evidence>
<feature type="compositionally biased region" description="Basic and acidic residues" evidence="1">
    <location>
        <begin position="108"/>
        <end position="120"/>
    </location>
</feature>
<feature type="compositionally biased region" description="Basic residues" evidence="1">
    <location>
        <begin position="94"/>
        <end position="107"/>
    </location>
</feature>
<dbReference type="OrthoDB" id="3229208at2759"/>
<feature type="region of interest" description="Disordered" evidence="1">
    <location>
        <begin position="348"/>
        <end position="427"/>
    </location>
</feature>
<evidence type="ECO:0000313" key="2">
    <source>
        <dbReference type="EMBL" id="KAE9401013.1"/>
    </source>
</evidence>
<feature type="compositionally biased region" description="Low complexity" evidence="1">
    <location>
        <begin position="186"/>
        <end position="198"/>
    </location>
</feature>
<name>A0A6A4HSS2_9AGAR</name>
<keyword evidence="3" id="KW-1185">Reference proteome</keyword>